<evidence type="ECO:0000313" key="6">
    <source>
        <dbReference type="Proteomes" id="UP001142055"/>
    </source>
</evidence>
<dbReference type="PANTHER" id="PTHR24104:SF48">
    <property type="entry name" value="PROTEIN WECH"/>
    <property type="match status" value="1"/>
</dbReference>
<dbReference type="Gene3D" id="2.120.10.30">
    <property type="entry name" value="TolB, C-terminal domain"/>
    <property type="match status" value="2"/>
</dbReference>
<dbReference type="GO" id="GO:0043161">
    <property type="term" value="P:proteasome-mediated ubiquitin-dependent protein catabolic process"/>
    <property type="evidence" value="ECO:0007669"/>
    <property type="project" value="TreeGrafter"/>
</dbReference>
<evidence type="ECO:0000313" key="5">
    <source>
        <dbReference type="EMBL" id="KAJ6220470.1"/>
    </source>
</evidence>
<proteinExistence type="predicted"/>
<evidence type="ECO:0000256" key="3">
    <source>
        <dbReference type="PROSITE-ProRule" id="PRU00504"/>
    </source>
</evidence>
<dbReference type="InterPro" id="IPR013783">
    <property type="entry name" value="Ig-like_fold"/>
</dbReference>
<protein>
    <submittedName>
        <fullName evidence="5">Uncharacterized protein</fullName>
    </submittedName>
</protein>
<comment type="caution">
    <text evidence="5">The sequence shown here is derived from an EMBL/GenBank/DDBJ whole genome shotgun (WGS) entry which is preliminary data.</text>
</comment>
<sequence length="951" mass="104272">MDPNDDKNIFNFLNRYTTIQMDKQNDIRKANDVTMLNGNMTNHGSIGGSFTNDYNLLKKDFKAMNICEQSELSSTGASDKSLSSFGSESNDSNGCESNSGPHDSILSTLVGMVNESNGSQMRESSQSPAFFGFSSSNSSSPPLSGPSSASSLSESISTLANGSNNSQKNANIDFSFNTFSNPSRNFGTRNNNDTSSSSSSTLFANPLDNMFGSMLTSNGVNHGRNETIDDTLSALLDGSTTFDPCPLDQRRFHQSGSNTNSGPNNTSFSQETLPQFLQNSFSPFGNGINETSNTMTNGVVNNGRNKFSLFGANGNSNGASTSTISSNTTTLSSPISSLSLFSSSNSFLFNETLEQGNLMQSNPNVNLQSRFESHVRSIASEINSTVQLYTSSLQMRKEQLIKQLEHVRNTYVMLLQQSKNKPNNQIPFPRITFSRPDSALFKLVTSFGYLNSPAFAPYCVITGEGLTVSVEGEPTCFSIATKNCFNEDLLNGGETIDIDIQPIDSTAHHNGSTFMPSIPNIQKNVIDNNNGKYNVTYIIPRGSNLRSVKIYIQINGLPASKSPFLATIKTERVRECWKRVALYGEEGAEPGKFCRPWGVAMVGLPLAKDQNHKPVGGEANQTIPSASKQFYSWNCSSKNKRDYLLTVADRSNNRIQLLKLCVSDSNSPSENSMYSGNFILNTNVDISVLHVFGSGPGTRPGQFDRPAGIAINSNFGQIIVVDKDNHRIQVFDLTGNFLFKFGEKGSRAGQFCYPWDIAICPQTSLILVSDTRNRRIQLFTHFGQHLWHCGQPLDSPRGVAFLSPERYIVSDFNKHRILIIDRNENAMHNLPLRDDMINSKYIGFGEGSAWGEFLRPQGLVASVNNGTNFPGTGVNKFVHILCADSRNNRIAIWNSLNQNFEYINDENAKGDSISSVTTSFDRPSGIAMADNMLAVVDFGNNRLQLFQKSSA</sequence>
<feature type="region of interest" description="Disordered" evidence="4">
    <location>
        <begin position="246"/>
        <end position="270"/>
    </location>
</feature>
<feature type="compositionally biased region" description="Low complexity" evidence="4">
    <location>
        <begin position="127"/>
        <end position="153"/>
    </location>
</feature>
<dbReference type="GO" id="GO:0061630">
    <property type="term" value="F:ubiquitin protein ligase activity"/>
    <property type="evidence" value="ECO:0007669"/>
    <property type="project" value="TreeGrafter"/>
</dbReference>
<name>A0A9Q0M7C9_BLOTA</name>
<dbReference type="InterPro" id="IPR011042">
    <property type="entry name" value="6-blade_b-propeller_TolB-like"/>
</dbReference>
<feature type="repeat" description="NHL" evidence="3">
    <location>
        <begin position="697"/>
        <end position="734"/>
    </location>
</feature>
<feature type="region of interest" description="Disordered" evidence="4">
    <location>
        <begin position="72"/>
        <end position="105"/>
    </location>
</feature>
<dbReference type="InterPro" id="IPR014756">
    <property type="entry name" value="Ig_E-set"/>
</dbReference>
<feature type="region of interest" description="Disordered" evidence="4">
    <location>
        <begin position="117"/>
        <end position="153"/>
    </location>
</feature>
<feature type="region of interest" description="Disordered" evidence="4">
    <location>
        <begin position="180"/>
        <end position="201"/>
    </location>
</feature>
<dbReference type="SUPFAM" id="SSF81296">
    <property type="entry name" value="E set domains"/>
    <property type="match status" value="1"/>
</dbReference>
<dbReference type="Proteomes" id="UP001142055">
    <property type="component" value="Chromosome 2"/>
</dbReference>
<dbReference type="AlphaFoldDB" id="A0A9Q0M7C9"/>
<dbReference type="Pfam" id="PF01436">
    <property type="entry name" value="NHL"/>
    <property type="match status" value="1"/>
</dbReference>
<accession>A0A9Q0M7C9</accession>
<dbReference type="PANTHER" id="PTHR24104">
    <property type="entry name" value="E3 UBIQUITIN-PROTEIN LIGASE NHLRC1-RELATED"/>
    <property type="match status" value="1"/>
</dbReference>
<dbReference type="Pfam" id="PF00630">
    <property type="entry name" value="Filamin"/>
    <property type="match status" value="1"/>
</dbReference>
<feature type="repeat" description="Filamin" evidence="2">
    <location>
        <begin position="451"/>
        <end position="568"/>
    </location>
</feature>
<feature type="compositionally biased region" description="Polar residues" evidence="4">
    <location>
        <begin position="117"/>
        <end position="126"/>
    </location>
</feature>
<gene>
    <name evidence="5" type="ORF">RDWZM_006282</name>
</gene>
<keyword evidence="1" id="KW-0677">Repeat</keyword>
<evidence type="ECO:0000256" key="4">
    <source>
        <dbReference type="SAM" id="MobiDB-lite"/>
    </source>
</evidence>
<dbReference type="InterPro" id="IPR017868">
    <property type="entry name" value="Filamin/ABP280_repeat-like"/>
</dbReference>
<evidence type="ECO:0000256" key="2">
    <source>
        <dbReference type="PROSITE-ProRule" id="PRU00087"/>
    </source>
</evidence>
<dbReference type="Gene3D" id="2.60.40.10">
    <property type="entry name" value="Immunoglobulins"/>
    <property type="match status" value="1"/>
</dbReference>
<feature type="repeat" description="NHL" evidence="3">
    <location>
        <begin position="738"/>
        <end position="782"/>
    </location>
</feature>
<dbReference type="PROSITE" id="PS50194">
    <property type="entry name" value="FILAMIN_REPEAT"/>
    <property type="match status" value="1"/>
</dbReference>
<dbReference type="SUPFAM" id="SSF101898">
    <property type="entry name" value="NHL repeat"/>
    <property type="match status" value="1"/>
</dbReference>
<dbReference type="PROSITE" id="PS51125">
    <property type="entry name" value="NHL"/>
    <property type="match status" value="2"/>
</dbReference>
<keyword evidence="6" id="KW-1185">Reference proteome</keyword>
<organism evidence="5 6">
    <name type="scientific">Blomia tropicalis</name>
    <name type="common">Mite</name>
    <dbReference type="NCBI Taxonomy" id="40697"/>
    <lineage>
        <taxon>Eukaryota</taxon>
        <taxon>Metazoa</taxon>
        <taxon>Ecdysozoa</taxon>
        <taxon>Arthropoda</taxon>
        <taxon>Chelicerata</taxon>
        <taxon>Arachnida</taxon>
        <taxon>Acari</taxon>
        <taxon>Acariformes</taxon>
        <taxon>Sarcoptiformes</taxon>
        <taxon>Astigmata</taxon>
        <taxon>Glycyphagoidea</taxon>
        <taxon>Echimyopodidae</taxon>
        <taxon>Blomia</taxon>
    </lineage>
</organism>
<dbReference type="InterPro" id="IPR001258">
    <property type="entry name" value="NHL_repeat"/>
</dbReference>
<feature type="compositionally biased region" description="Polar residues" evidence="4">
    <location>
        <begin position="180"/>
        <end position="194"/>
    </location>
</feature>
<dbReference type="GO" id="GO:0000209">
    <property type="term" value="P:protein polyubiquitination"/>
    <property type="evidence" value="ECO:0007669"/>
    <property type="project" value="TreeGrafter"/>
</dbReference>
<dbReference type="EMBL" id="JAPWDV010000002">
    <property type="protein sequence ID" value="KAJ6220470.1"/>
    <property type="molecule type" value="Genomic_DNA"/>
</dbReference>
<feature type="compositionally biased region" description="Low complexity" evidence="4">
    <location>
        <begin position="255"/>
        <end position="267"/>
    </location>
</feature>
<reference evidence="5" key="1">
    <citation type="submission" date="2022-12" db="EMBL/GenBank/DDBJ databases">
        <title>Genome assemblies of Blomia tropicalis.</title>
        <authorList>
            <person name="Cui Y."/>
        </authorList>
    </citation>
    <scope>NUCLEOTIDE SEQUENCE</scope>
    <source>
        <tissue evidence="5">Adult mites</tissue>
    </source>
</reference>
<evidence type="ECO:0000256" key="1">
    <source>
        <dbReference type="ARBA" id="ARBA00022737"/>
    </source>
</evidence>
<dbReference type="InterPro" id="IPR050952">
    <property type="entry name" value="TRIM-NHL_E3_ligases"/>
</dbReference>